<accession>A0A6M6BJE4</accession>
<feature type="compositionally biased region" description="Basic and acidic residues" evidence="1">
    <location>
        <begin position="41"/>
        <end position="51"/>
    </location>
</feature>
<organism evidence="3 4">
    <name type="scientific">Hymenobacter taeanensis</name>
    <dbReference type="NCBI Taxonomy" id="2735321"/>
    <lineage>
        <taxon>Bacteria</taxon>
        <taxon>Pseudomonadati</taxon>
        <taxon>Bacteroidota</taxon>
        <taxon>Cytophagia</taxon>
        <taxon>Cytophagales</taxon>
        <taxon>Hymenobacteraceae</taxon>
        <taxon>Hymenobacter</taxon>
    </lineage>
</organism>
<evidence type="ECO:0000256" key="2">
    <source>
        <dbReference type="SAM" id="SignalP"/>
    </source>
</evidence>
<feature type="signal peptide" evidence="2">
    <location>
        <begin position="1"/>
        <end position="20"/>
    </location>
</feature>
<evidence type="ECO:0000313" key="3">
    <source>
        <dbReference type="EMBL" id="QJX48237.1"/>
    </source>
</evidence>
<protein>
    <recommendedName>
        <fullName evidence="5">DUF4890 domain-containing protein</fullName>
    </recommendedName>
</protein>
<name>A0A6M6BJE4_9BACT</name>
<feature type="compositionally biased region" description="Basic and acidic residues" evidence="1">
    <location>
        <begin position="92"/>
        <end position="105"/>
    </location>
</feature>
<dbReference type="RefSeq" id="WP_171592322.1">
    <property type="nucleotide sequence ID" value="NZ_CP053538.1"/>
</dbReference>
<dbReference type="EMBL" id="CP053538">
    <property type="protein sequence ID" value="QJX48237.1"/>
    <property type="molecule type" value="Genomic_DNA"/>
</dbReference>
<sequence length="141" mass="15771">MKKVLVLLAAFSFSAGIASAQTVSAKGKHKVKTEQAGKTQKTPEQKAEQKAKHLAKQLNLSAEQTQKVRQLHLARYQEMQANRAKYASAGKTDARKQEMKADKASYEAQLKQILSADQYTKYAQLRADKVEKHKAQRKAKS</sequence>
<dbReference type="AlphaFoldDB" id="A0A6M6BJE4"/>
<feature type="region of interest" description="Disordered" evidence="1">
    <location>
        <begin position="24"/>
        <end position="54"/>
    </location>
</feature>
<keyword evidence="4" id="KW-1185">Reference proteome</keyword>
<dbReference type="Proteomes" id="UP000501623">
    <property type="component" value="Chromosome"/>
</dbReference>
<feature type="chain" id="PRO_5026994816" description="DUF4890 domain-containing protein" evidence="2">
    <location>
        <begin position="21"/>
        <end position="141"/>
    </location>
</feature>
<evidence type="ECO:0000313" key="4">
    <source>
        <dbReference type="Proteomes" id="UP000501623"/>
    </source>
</evidence>
<keyword evidence="2" id="KW-0732">Signal</keyword>
<evidence type="ECO:0008006" key="5">
    <source>
        <dbReference type="Google" id="ProtNLM"/>
    </source>
</evidence>
<proteinExistence type="predicted"/>
<evidence type="ECO:0000256" key="1">
    <source>
        <dbReference type="SAM" id="MobiDB-lite"/>
    </source>
</evidence>
<reference evidence="3 4" key="1">
    <citation type="submission" date="2020-05" db="EMBL/GenBank/DDBJ databases">
        <title>Complete genome sequence of Hymenobacter sp. TS19 in Coasted Sand Dune.</title>
        <authorList>
            <person name="Lee J.-H."/>
            <person name="Jung J.-H."/>
            <person name="Jeong S."/>
            <person name="Zhao L."/>
            <person name="Kim M.-K."/>
            <person name="Seo H.-S."/>
            <person name="Lim S."/>
        </authorList>
    </citation>
    <scope>NUCLEOTIDE SEQUENCE [LARGE SCALE GENOMIC DNA]</scope>
    <source>
        <strain evidence="3 4">TS19</strain>
    </source>
</reference>
<gene>
    <name evidence="3" type="ORF">HMJ29_15400</name>
</gene>
<feature type="region of interest" description="Disordered" evidence="1">
    <location>
        <begin position="84"/>
        <end position="105"/>
    </location>
</feature>
<dbReference type="KEGG" id="hts:HMJ29_15400"/>